<dbReference type="EMBL" id="JANPWB010000015">
    <property type="protein sequence ID" value="KAJ1091555.1"/>
    <property type="molecule type" value="Genomic_DNA"/>
</dbReference>
<dbReference type="Gene3D" id="3.30.420.10">
    <property type="entry name" value="Ribonuclease H-like superfamily/Ribonuclease H"/>
    <property type="match status" value="1"/>
</dbReference>
<name>A0AAV7LM22_PLEWA</name>
<sequence length="178" mass="20693">MVTVPVVTRTLMGIFTHVGFPKKIVSDRGTNFMSANKKSMWDACEVTYKFTTRYYPQSHGLVERFKKTLKGMITGLPEALRRKWDVLLPYLLFAYREVPQKEVGFSPFELLYGYPVRGPLSTVKERWEKTPKATPSGCGQMHRFWKKAKSNLKASQEIMKRWYDQKTTLVEFQPGDKV</sequence>
<dbReference type="PROSITE" id="PS50994">
    <property type="entry name" value="INTEGRASE"/>
    <property type="match status" value="1"/>
</dbReference>
<gene>
    <name evidence="2" type="ORF">NDU88_004674</name>
</gene>
<dbReference type="SUPFAM" id="SSF53098">
    <property type="entry name" value="Ribonuclease H-like"/>
    <property type="match status" value="1"/>
</dbReference>
<organism evidence="2 3">
    <name type="scientific">Pleurodeles waltl</name>
    <name type="common">Iberian ribbed newt</name>
    <dbReference type="NCBI Taxonomy" id="8319"/>
    <lineage>
        <taxon>Eukaryota</taxon>
        <taxon>Metazoa</taxon>
        <taxon>Chordata</taxon>
        <taxon>Craniata</taxon>
        <taxon>Vertebrata</taxon>
        <taxon>Euteleostomi</taxon>
        <taxon>Amphibia</taxon>
        <taxon>Batrachia</taxon>
        <taxon>Caudata</taxon>
        <taxon>Salamandroidea</taxon>
        <taxon>Salamandridae</taxon>
        <taxon>Pleurodelinae</taxon>
        <taxon>Pleurodeles</taxon>
    </lineage>
</organism>
<dbReference type="PANTHER" id="PTHR37984">
    <property type="entry name" value="PROTEIN CBG26694"/>
    <property type="match status" value="1"/>
</dbReference>
<dbReference type="PANTHER" id="PTHR37984:SF15">
    <property type="entry name" value="INTEGRASE CATALYTIC DOMAIN-CONTAINING PROTEIN"/>
    <property type="match status" value="1"/>
</dbReference>
<evidence type="ECO:0000259" key="1">
    <source>
        <dbReference type="PROSITE" id="PS50994"/>
    </source>
</evidence>
<proteinExistence type="predicted"/>
<comment type="caution">
    <text evidence="2">The sequence shown here is derived from an EMBL/GenBank/DDBJ whole genome shotgun (WGS) entry which is preliminary data.</text>
</comment>
<evidence type="ECO:0000313" key="3">
    <source>
        <dbReference type="Proteomes" id="UP001066276"/>
    </source>
</evidence>
<dbReference type="InterPro" id="IPR012337">
    <property type="entry name" value="RNaseH-like_sf"/>
</dbReference>
<evidence type="ECO:0000313" key="2">
    <source>
        <dbReference type="EMBL" id="KAJ1091555.1"/>
    </source>
</evidence>
<protein>
    <recommendedName>
        <fullName evidence="1">Integrase catalytic domain-containing protein</fullName>
    </recommendedName>
</protein>
<dbReference type="InterPro" id="IPR001584">
    <property type="entry name" value="Integrase_cat-core"/>
</dbReference>
<reference evidence="2" key="1">
    <citation type="journal article" date="2022" name="bioRxiv">
        <title>Sequencing and chromosome-scale assembly of the giantPleurodeles waltlgenome.</title>
        <authorList>
            <person name="Brown T."/>
            <person name="Elewa A."/>
            <person name="Iarovenko S."/>
            <person name="Subramanian E."/>
            <person name="Araus A.J."/>
            <person name="Petzold A."/>
            <person name="Susuki M."/>
            <person name="Suzuki K.-i.T."/>
            <person name="Hayashi T."/>
            <person name="Toyoda A."/>
            <person name="Oliveira C."/>
            <person name="Osipova E."/>
            <person name="Leigh N.D."/>
            <person name="Simon A."/>
            <person name="Yun M.H."/>
        </authorList>
    </citation>
    <scope>NUCLEOTIDE SEQUENCE</scope>
    <source>
        <strain evidence="2">20211129_DDA</strain>
        <tissue evidence="2">Liver</tissue>
    </source>
</reference>
<dbReference type="Proteomes" id="UP001066276">
    <property type="component" value="Chromosome 11"/>
</dbReference>
<dbReference type="InterPro" id="IPR036397">
    <property type="entry name" value="RNaseH_sf"/>
</dbReference>
<dbReference type="AlphaFoldDB" id="A0AAV7LM22"/>
<dbReference type="GO" id="GO:0015074">
    <property type="term" value="P:DNA integration"/>
    <property type="evidence" value="ECO:0007669"/>
    <property type="project" value="InterPro"/>
</dbReference>
<feature type="domain" description="Integrase catalytic" evidence="1">
    <location>
        <begin position="1"/>
        <end position="115"/>
    </location>
</feature>
<dbReference type="InterPro" id="IPR050951">
    <property type="entry name" value="Retrovirus_Pol_polyprotein"/>
</dbReference>
<dbReference type="GO" id="GO:0003676">
    <property type="term" value="F:nucleic acid binding"/>
    <property type="evidence" value="ECO:0007669"/>
    <property type="project" value="InterPro"/>
</dbReference>
<keyword evidence="3" id="KW-1185">Reference proteome</keyword>
<accession>A0AAV7LM22</accession>